<reference evidence="8 9" key="1">
    <citation type="submission" date="2021-05" db="EMBL/GenBank/DDBJ databases">
        <title>Fusibacter ferrireducens sp. nov., an anaerobic, sulfur- and Fe-reducing bacterium isolated from the mangrove sediment.</title>
        <authorList>
            <person name="Qiu D."/>
        </authorList>
    </citation>
    <scope>NUCLEOTIDE SEQUENCE [LARGE SCALE GENOMIC DNA]</scope>
    <source>
        <strain evidence="8 9">DSM 12116</strain>
    </source>
</reference>
<evidence type="ECO:0000259" key="7">
    <source>
        <dbReference type="Pfam" id="PF00266"/>
    </source>
</evidence>
<dbReference type="CDD" id="cd06453">
    <property type="entry name" value="SufS_like"/>
    <property type="match status" value="1"/>
</dbReference>
<dbReference type="Pfam" id="PF00266">
    <property type="entry name" value="Aminotran_5"/>
    <property type="match status" value="1"/>
</dbReference>
<feature type="domain" description="Aminotransferase class V" evidence="7">
    <location>
        <begin position="17"/>
        <end position="385"/>
    </location>
</feature>
<dbReference type="InterPro" id="IPR010970">
    <property type="entry name" value="Cys_dSase_SufS"/>
</dbReference>
<dbReference type="InterPro" id="IPR000192">
    <property type="entry name" value="Aminotrans_V_dom"/>
</dbReference>
<protein>
    <recommendedName>
        <fullName evidence="3">cysteine desulfurase</fullName>
        <ecNumber evidence="3">2.8.1.7</ecNumber>
    </recommendedName>
</protein>
<keyword evidence="5" id="KW-0663">Pyridoxal phosphate</keyword>
<evidence type="ECO:0000256" key="5">
    <source>
        <dbReference type="ARBA" id="ARBA00022898"/>
    </source>
</evidence>
<dbReference type="PANTHER" id="PTHR43586:SF8">
    <property type="entry name" value="CYSTEINE DESULFURASE 1, CHLOROPLASTIC"/>
    <property type="match status" value="1"/>
</dbReference>
<gene>
    <name evidence="8" type="ORF">KHM83_18030</name>
</gene>
<dbReference type="EMBL" id="JAHBCL010000046">
    <property type="protein sequence ID" value="MBS7528570.1"/>
    <property type="molecule type" value="Genomic_DNA"/>
</dbReference>
<dbReference type="RefSeq" id="WP_213238428.1">
    <property type="nucleotide sequence ID" value="NZ_JAHBCL010000046.1"/>
</dbReference>
<evidence type="ECO:0000313" key="8">
    <source>
        <dbReference type="EMBL" id="MBS7528570.1"/>
    </source>
</evidence>
<evidence type="ECO:0000256" key="2">
    <source>
        <dbReference type="ARBA" id="ARBA00010447"/>
    </source>
</evidence>
<evidence type="ECO:0000256" key="3">
    <source>
        <dbReference type="ARBA" id="ARBA00012239"/>
    </source>
</evidence>
<accession>A0ABS5PTR7</accession>
<organism evidence="8 9">
    <name type="scientific">Fusibacter paucivorans</name>
    <dbReference type="NCBI Taxonomy" id="76009"/>
    <lineage>
        <taxon>Bacteria</taxon>
        <taxon>Bacillati</taxon>
        <taxon>Bacillota</taxon>
        <taxon>Clostridia</taxon>
        <taxon>Eubacteriales</taxon>
        <taxon>Eubacteriales Family XII. Incertae Sedis</taxon>
        <taxon>Fusibacter</taxon>
    </lineage>
</organism>
<sequence length="401" mass="43650">MTWRESFPILKAHPDLIYLDHAATAQKPQVVIDRMTAWYETENASPNRGAYGLSASATITYENAREAVLKFIDAGKDATAVFTKNATEALNLVAYAYPFKPGDEIVVAISAHHSVIVPLQIAAKRTGAVLKYLYVDGVHGDFSEQMLAVIGPKTRLVALPLIDNALGVLYDVETVVKKARQHGAAVLVDAAQAVGHRPVSMQKLDADFLVFSGHKMYGPQGIGVLAAKYEQLEQMTPFLAGGDMIAYVTEQSTTYAPIPKRFEAGTQNVGGAVGLDAAIQWIDAQGIERIAEHEAAMTRYALLRLSEHPAVTVLGPKLTMERGALVSFEVEGIHPHDMATLLDQNGIAIRAGHHCCQPYMHHLDKAGTCRASFSAFTEERDIDALIMGIDHARKVFGYDRS</sequence>
<dbReference type="InterPro" id="IPR015421">
    <property type="entry name" value="PyrdxlP-dep_Trfase_major"/>
</dbReference>
<comment type="cofactor">
    <cofactor evidence="1">
        <name>pyridoxal 5'-phosphate</name>
        <dbReference type="ChEBI" id="CHEBI:597326"/>
    </cofactor>
</comment>
<dbReference type="Gene3D" id="3.40.640.10">
    <property type="entry name" value="Type I PLP-dependent aspartate aminotransferase-like (Major domain)"/>
    <property type="match status" value="1"/>
</dbReference>
<proteinExistence type="inferred from homology"/>
<evidence type="ECO:0000256" key="6">
    <source>
        <dbReference type="ARBA" id="ARBA00050776"/>
    </source>
</evidence>
<keyword evidence="9" id="KW-1185">Reference proteome</keyword>
<comment type="caution">
    <text evidence="8">The sequence shown here is derived from an EMBL/GenBank/DDBJ whole genome shotgun (WGS) entry which is preliminary data.</text>
</comment>
<dbReference type="InterPro" id="IPR015422">
    <property type="entry name" value="PyrdxlP-dep_Trfase_small"/>
</dbReference>
<keyword evidence="4" id="KW-0808">Transferase</keyword>
<name>A0ABS5PTR7_9FIRM</name>
<dbReference type="EC" id="2.8.1.7" evidence="3"/>
<dbReference type="Proteomes" id="UP000746471">
    <property type="component" value="Unassembled WGS sequence"/>
</dbReference>
<dbReference type="PANTHER" id="PTHR43586">
    <property type="entry name" value="CYSTEINE DESULFURASE"/>
    <property type="match status" value="1"/>
</dbReference>
<comment type="catalytic activity">
    <reaction evidence="6">
        <text>(sulfur carrier)-H + L-cysteine = (sulfur carrier)-SH + L-alanine</text>
        <dbReference type="Rhea" id="RHEA:43892"/>
        <dbReference type="Rhea" id="RHEA-COMP:14737"/>
        <dbReference type="Rhea" id="RHEA-COMP:14739"/>
        <dbReference type="ChEBI" id="CHEBI:29917"/>
        <dbReference type="ChEBI" id="CHEBI:35235"/>
        <dbReference type="ChEBI" id="CHEBI:57972"/>
        <dbReference type="ChEBI" id="CHEBI:64428"/>
        <dbReference type="EC" id="2.8.1.7"/>
    </reaction>
</comment>
<dbReference type="InterPro" id="IPR015424">
    <property type="entry name" value="PyrdxlP-dep_Trfase"/>
</dbReference>
<comment type="similarity">
    <text evidence="2">Belongs to the class-V pyridoxal-phosphate-dependent aminotransferase family. Csd subfamily.</text>
</comment>
<evidence type="ECO:0000313" key="9">
    <source>
        <dbReference type="Proteomes" id="UP000746471"/>
    </source>
</evidence>
<dbReference type="SUPFAM" id="SSF53383">
    <property type="entry name" value="PLP-dependent transferases"/>
    <property type="match status" value="1"/>
</dbReference>
<dbReference type="Gene3D" id="3.90.1150.10">
    <property type="entry name" value="Aspartate Aminotransferase, domain 1"/>
    <property type="match status" value="1"/>
</dbReference>
<dbReference type="NCBIfam" id="TIGR01979">
    <property type="entry name" value="sufS"/>
    <property type="match status" value="1"/>
</dbReference>
<evidence type="ECO:0000256" key="4">
    <source>
        <dbReference type="ARBA" id="ARBA00022679"/>
    </source>
</evidence>
<evidence type="ECO:0000256" key="1">
    <source>
        <dbReference type="ARBA" id="ARBA00001933"/>
    </source>
</evidence>